<dbReference type="EMBL" id="JAVHJM010000011">
    <property type="protein sequence ID" value="KAK6502462.1"/>
    <property type="molecule type" value="Genomic_DNA"/>
</dbReference>
<sequence length="686" mass="75966">MRAKVLNMLQCWLYDAFYQHIPAGRQPKTKKLVEEARKTTRPEPLKSVEFPLIEKMIRDDLGHRKYRVPPTPGDPTVKKLFPHWSFWHRDGPLSAISAIQNAPKPQAVTVPQIQPTQSTVQPEILLPTLGASQIQGLEAFPMDAATGNQDPGKAERSKSRRMKTHSFKQTTYHTRAIEIDSKVTGQPLTQSEIQIEGGWKMSTKKLINASTQLFDGPPDGDANVHTLAEPIISPAPLFTSDTIRVDPSIDDAPASSLQFATFAKLQSESLKLNFQSDEKLDDMVFLNTNTPFTTFICGLQGSGKSHSLSVIMENCVIQNPAVGILHRPLAGVVFYFSPFTPLDAGKPCEVAYLAVPSSSPTTSAPPQENCARKVTVLVSRSNLSNMQQVYGKIPGVTVYPLLLKASQLTAKTMLHLMAVQEDNTALYLQVLTRILRDMAAEGGFDYERFKAQLALEPFTPPQWALLDLRLELLESFLGAEGNLNPFDTSEGSITIVDLTCPFVDSETACVLFSICLDLFCSTPSTTGKIVALDEAHKFMSQAASSRQFANSVIQNIRLQRHLGLRTVISTQDPQVHPELLELSSFIVMHRFDSPRWFSTLRRHVGFHNTTGFGTSAEDDEMNKHAANAFEEIMCLNAGQALVYCPRLMTVDYRGDSEKIVLLGTKLIKVQVRKRLTLDGGLTKTAI</sequence>
<dbReference type="Gene3D" id="3.40.50.300">
    <property type="entry name" value="P-loop containing nucleotide triphosphate hydrolases"/>
    <property type="match status" value="1"/>
</dbReference>
<dbReference type="SUPFAM" id="SSF52540">
    <property type="entry name" value="P-loop containing nucleoside triphosphate hydrolases"/>
    <property type="match status" value="1"/>
</dbReference>
<evidence type="ECO:0000256" key="1">
    <source>
        <dbReference type="SAM" id="MobiDB-lite"/>
    </source>
</evidence>
<evidence type="ECO:0008006" key="4">
    <source>
        <dbReference type="Google" id="ProtNLM"/>
    </source>
</evidence>
<name>A0AAN8N3C8_9PEZI</name>
<evidence type="ECO:0000313" key="2">
    <source>
        <dbReference type="EMBL" id="KAK6502462.1"/>
    </source>
</evidence>
<comment type="caution">
    <text evidence="2">The sequence shown here is derived from an EMBL/GenBank/DDBJ whole genome shotgun (WGS) entry which is preliminary data.</text>
</comment>
<keyword evidence="3" id="KW-1185">Reference proteome</keyword>
<evidence type="ECO:0000313" key="3">
    <source>
        <dbReference type="Proteomes" id="UP001307849"/>
    </source>
</evidence>
<accession>A0AAN8N3C8</accession>
<gene>
    <name evidence="2" type="ORF">TWF506_003045</name>
</gene>
<dbReference type="Proteomes" id="UP001307849">
    <property type="component" value="Unassembled WGS sequence"/>
</dbReference>
<dbReference type="AlphaFoldDB" id="A0AAN8N3C8"/>
<dbReference type="InterPro" id="IPR027417">
    <property type="entry name" value="P-loop_NTPase"/>
</dbReference>
<proteinExistence type="predicted"/>
<protein>
    <recommendedName>
        <fullName evidence="4">Zona occludens toxin N-terminal domain-containing protein</fullName>
    </recommendedName>
</protein>
<organism evidence="2 3">
    <name type="scientific">Arthrobotrys conoides</name>
    <dbReference type="NCBI Taxonomy" id="74498"/>
    <lineage>
        <taxon>Eukaryota</taxon>
        <taxon>Fungi</taxon>
        <taxon>Dikarya</taxon>
        <taxon>Ascomycota</taxon>
        <taxon>Pezizomycotina</taxon>
        <taxon>Orbiliomycetes</taxon>
        <taxon>Orbiliales</taxon>
        <taxon>Orbiliaceae</taxon>
        <taxon>Arthrobotrys</taxon>
    </lineage>
</organism>
<feature type="region of interest" description="Disordered" evidence="1">
    <location>
        <begin position="144"/>
        <end position="168"/>
    </location>
</feature>
<reference evidence="2 3" key="1">
    <citation type="submission" date="2019-10" db="EMBL/GenBank/DDBJ databases">
        <authorList>
            <person name="Palmer J.M."/>
        </authorList>
    </citation>
    <scope>NUCLEOTIDE SEQUENCE [LARGE SCALE GENOMIC DNA]</scope>
    <source>
        <strain evidence="2 3">TWF506</strain>
    </source>
</reference>